<name>A0A0E9RF07_ANGAN</name>
<proteinExistence type="predicted"/>
<sequence>MDLTLNENLDLHICTCAHIYVYVCVSQLEIAWWVIGKTQKPFNLK</sequence>
<protein>
    <submittedName>
        <fullName evidence="1">Uncharacterized protein</fullName>
    </submittedName>
</protein>
<organism evidence="1">
    <name type="scientific">Anguilla anguilla</name>
    <name type="common">European freshwater eel</name>
    <name type="synonym">Muraena anguilla</name>
    <dbReference type="NCBI Taxonomy" id="7936"/>
    <lineage>
        <taxon>Eukaryota</taxon>
        <taxon>Metazoa</taxon>
        <taxon>Chordata</taxon>
        <taxon>Craniata</taxon>
        <taxon>Vertebrata</taxon>
        <taxon>Euteleostomi</taxon>
        <taxon>Actinopterygii</taxon>
        <taxon>Neopterygii</taxon>
        <taxon>Teleostei</taxon>
        <taxon>Anguilliformes</taxon>
        <taxon>Anguillidae</taxon>
        <taxon>Anguilla</taxon>
    </lineage>
</organism>
<accession>A0A0E9RF07</accession>
<reference evidence="1" key="1">
    <citation type="submission" date="2014-11" db="EMBL/GenBank/DDBJ databases">
        <authorList>
            <person name="Amaro Gonzalez C."/>
        </authorList>
    </citation>
    <scope>NUCLEOTIDE SEQUENCE</scope>
</reference>
<reference evidence="1" key="2">
    <citation type="journal article" date="2015" name="Fish Shellfish Immunol.">
        <title>Early steps in the European eel (Anguilla anguilla)-Vibrio vulnificus interaction in the gills: Role of the RtxA13 toxin.</title>
        <authorList>
            <person name="Callol A."/>
            <person name="Pajuelo D."/>
            <person name="Ebbesson L."/>
            <person name="Teles M."/>
            <person name="MacKenzie S."/>
            <person name="Amaro C."/>
        </authorList>
    </citation>
    <scope>NUCLEOTIDE SEQUENCE</scope>
</reference>
<evidence type="ECO:0000313" key="1">
    <source>
        <dbReference type="EMBL" id="JAH27065.1"/>
    </source>
</evidence>
<dbReference type="AlphaFoldDB" id="A0A0E9RF07"/>
<dbReference type="EMBL" id="GBXM01081512">
    <property type="protein sequence ID" value="JAH27065.1"/>
    <property type="molecule type" value="Transcribed_RNA"/>
</dbReference>